<evidence type="ECO:0000313" key="5">
    <source>
        <dbReference type="Proteomes" id="UP000054321"/>
    </source>
</evidence>
<keyword evidence="1" id="KW-0210">Decarboxylase</keyword>
<proteinExistence type="predicted"/>
<dbReference type="InterPro" id="IPR022237">
    <property type="entry name" value="PsiD-like"/>
</dbReference>
<dbReference type="InterPro" id="IPR003817">
    <property type="entry name" value="PS_Dcarbxylase"/>
</dbReference>
<evidence type="ECO:0000259" key="3">
    <source>
        <dbReference type="Pfam" id="PF12588"/>
    </source>
</evidence>
<keyword evidence="5" id="KW-1185">Reference proteome</keyword>
<name>A0A0C3GSW4_OIDMZ</name>
<dbReference type="Pfam" id="PF02666">
    <property type="entry name" value="PS_Dcarbxylase"/>
    <property type="match status" value="1"/>
</dbReference>
<dbReference type="Proteomes" id="UP000054321">
    <property type="component" value="Unassembled WGS sequence"/>
</dbReference>
<gene>
    <name evidence="4" type="ORF">OIDMADRAFT_46176</name>
</gene>
<dbReference type="PANTHER" id="PTHR10067:SF9">
    <property type="entry name" value="PHOSPHATIDYLSERINE DECARBOXYLASE FAMILY PROTEIN (AFU_ORTHOLOGUE AFUA_7G01730)"/>
    <property type="match status" value="1"/>
</dbReference>
<accession>A0A0C3GSW4</accession>
<dbReference type="GO" id="GO:0004609">
    <property type="term" value="F:phosphatidylserine decarboxylase activity"/>
    <property type="evidence" value="ECO:0007669"/>
    <property type="project" value="InterPro"/>
</dbReference>
<evidence type="ECO:0000256" key="1">
    <source>
        <dbReference type="ARBA" id="ARBA00022793"/>
    </source>
</evidence>
<dbReference type="InParanoid" id="A0A0C3GSW4"/>
<protein>
    <recommendedName>
        <fullName evidence="3">L-tryptophan decarboxylase PsiD-like domain-containing protein</fullName>
    </recommendedName>
</protein>
<evidence type="ECO:0000256" key="2">
    <source>
        <dbReference type="ARBA" id="ARBA00023239"/>
    </source>
</evidence>
<dbReference type="HOGENOM" id="CLU_033450_1_0_1"/>
<dbReference type="Pfam" id="PF12588">
    <property type="entry name" value="PSDC"/>
    <property type="match status" value="1"/>
</dbReference>
<dbReference type="PANTHER" id="PTHR10067">
    <property type="entry name" value="PHOSPHATIDYLSERINE DECARBOXYLASE"/>
    <property type="match status" value="1"/>
</dbReference>
<organism evidence="4 5">
    <name type="scientific">Oidiodendron maius (strain Zn)</name>
    <dbReference type="NCBI Taxonomy" id="913774"/>
    <lineage>
        <taxon>Eukaryota</taxon>
        <taxon>Fungi</taxon>
        <taxon>Dikarya</taxon>
        <taxon>Ascomycota</taxon>
        <taxon>Pezizomycotina</taxon>
        <taxon>Leotiomycetes</taxon>
        <taxon>Leotiomycetes incertae sedis</taxon>
        <taxon>Myxotrichaceae</taxon>
        <taxon>Oidiodendron</taxon>
    </lineage>
</organism>
<sequence length="445" mass="48717">MDLALQTSSQLHTLESASINVHSRPGAFTAEDHHKHYQARRSIAERAANNKGQALTPELEELKILIETNARFHLYFTQMFDQVPSLYTEDIAGNPLIRDYEHLLQALNLVVTNPPPQSSLPLPIYDLLAFPLGTTSGFAAFVDPEVNELLHCMLSRWGAYLKTNDSASDLTTQDGGWLAPTVLASFAATANAPFNTTRTFEQIFECDPGAEHYGFNSWNDFFTRQFRPGLRPIASPDDDDIIVSACESRPVGTSKGVQLRDKFWAKGQPYSLVDMLGDETIATSFVNGTVFQAFLSAESYHRWHSPISGTVRYAYNIQGTYYSNPLFASFVGLNASDFIVGETAAIDGSRSYLSAMATRAVVVLEADDPKIGLVAFIAIGMEEISSCEITVKIGQHVKKGDETGSFHYGGSSYALIFQPGLDLVDFPAPNHNQSGLNSPVAVVAV</sequence>
<dbReference type="OrthoDB" id="5973539at2759"/>
<evidence type="ECO:0000313" key="4">
    <source>
        <dbReference type="EMBL" id="KIM93546.1"/>
    </source>
</evidence>
<dbReference type="GO" id="GO:0005739">
    <property type="term" value="C:mitochondrion"/>
    <property type="evidence" value="ECO:0007669"/>
    <property type="project" value="TreeGrafter"/>
</dbReference>
<dbReference type="STRING" id="913774.A0A0C3GSW4"/>
<reference evidence="5" key="2">
    <citation type="submission" date="2015-01" db="EMBL/GenBank/DDBJ databases">
        <title>Evolutionary Origins and Diversification of the Mycorrhizal Mutualists.</title>
        <authorList>
            <consortium name="DOE Joint Genome Institute"/>
            <consortium name="Mycorrhizal Genomics Consortium"/>
            <person name="Kohler A."/>
            <person name="Kuo A."/>
            <person name="Nagy L.G."/>
            <person name="Floudas D."/>
            <person name="Copeland A."/>
            <person name="Barry K.W."/>
            <person name="Cichocki N."/>
            <person name="Veneault-Fourrey C."/>
            <person name="LaButti K."/>
            <person name="Lindquist E.A."/>
            <person name="Lipzen A."/>
            <person name="Lundell T."/>
            <person name="Morin E."/>
            <person name="Murat C."/>
            <person name="Riley R."/>
            <person name="Ohm R."/>
            <person name="Sun H."/>
            <person name="Tunlid A."/>
            <person name="Henrissat B."/>
            <person name="Grigoriev I.V."/>
            <person name="Hibbett D.S."/>
            <person name="Martin F."/>
        </authorList>
    </citation>
    <scope>NUCLEOTIDE SEQUENCE [LARGE SCALE GENOMIC DNA]</scope>
    <source>
        <strain evidence="5">Zn</strain>
    </source>
</reference>
<reference evidence="4 5" key="1">
    <citation type="submission" date="2014-04" db="EMBL/GenBank/DDBJ databases">
        <authorList>
            <consortium name="DOE Joint Genome Institute"/>
            <person name="Kuo A."/>
            <person name="Martino E."/>
            <person name="Perotto S."/>
            <person name="Kohler A."/>
            <person name="Nagy L.G."/>
            <person name="Floudas D."/>
            <person name="Copeland A."/>
            <person name="Barry K.W."/>
            <person name="Cichocki N."/>
            <person name="Veneault-Fourrey C."/>
            <person name="LaButti K."/>
            <person name="Lindquist E.A."/>
            <person name="Lipzen A."/>
            <person name="Lundell T."/>
            <person name="Morin E."/>
            <person name="Murat C."/>
            <person name="Sun H."/>
            <person name="Tunlid A."/>
            <person name="Henrissat B."/>
            <person name="Grigoriev I.V."/>
            <person name="Hibbett D.S."/>
            <person name="Martin F."/>
            <person name="Nordberg H.P."/>
            <person name="Cantor M.N."/>
            <person name="Hua S.X."/>
        </authorList>
    </citation>
    <scope>NUCLEOTIDE SEQUENCE [LARGE SCALE GENOMIC DNA]</scope>
    <source>
        <strain evidence="4 5">Zn</strain>
    </source>
</reference>
<dbReference type="EMBL" id="KN832894">
    <property type="protein sequence ID" value="KIM93546.1"/>
    <property type="molecule type" value="Genomic_DNA"/>
</dbReference>
<dbReference type="AlphaFoldDB" id="A0A0C3GSW4"/>
<keyword evidence="2" id="KW-0456">Lyase</keyword>
<dbReference type="GO" id="GO:0006646">
    <property type="term" value="P:phosphatidylethanolamine biosynthetic process"/>
    <property type="evidence" value="ECO:0007669"/>
    <property type="project" value="TreeGrafter"/>
</dbReference>
<feature type="domain" description="L-tryptophan decarboxylase PsiD-like" evidence="3">
    <location>
        <begin position="57"/>
        <end position="184"/>
    </location>
</feature>